<evidence type="ECO:0000313" key="4">
    <source>
        <dbReference type="Proteomes" id="UP000044602"/>
    </source>
</evidence>
<dbReference type="EMBL" id="CVQI01020446">
    <property type="protein sequence ID" value="CRK27779.1"/>
    <property type="molecule type" value="Genomic_DNA"/>
</dbReference>
<evidence type="ECO:0000313" key="5">
    <source>
        <dbReference type="Proteomes" id="UP000045706"/>
    </source>
</evidence>
<dbReference type="Proteomes" id="UP000045706">
    <property type="component" value="Unassembled WGS sequence"/>
</dbReference>
<feature type="compositionally biased region" description="Polar residues" evidence="1">
    <location>
        <begin position="140"/>
        <end position="150"/>
    </location>
</feature>
<dbReference type="EMBL" id="CVQH01021939">
    <property type="protein sequence ID" value="CRK31919.1"/>
    <property type="molecule type" value="Genomic_DNA"/>
</dbReference>
<organism evidence="3 4">
    <name type="scientific">Verticillium longisporum</name>
    <name type="common">Verticillium dahliae var. longisporum</name>
    <dbReference type="NCBI Taxonomy" id="100787"/>
    <lineage>
        <taxon>Eukaryota</taxon>
        <taxon>Fungi</taxon>
        <taxon>Dikarya</taxon>
        <taxon>Ascomycota</taxon>
        <taxon>Pezizomycotina</taxon>
        <taxon>Sordariomycetes</taxon>
        <taxon>Hypocreomycetidae</taxon>
        <taxon>Glomerellales</taxon>
        <taxon>Plectosphaerellaceae</taxon>
        <taxon>Verticillium</taxon>
    </lineage>
</organism>
<feature type="compositionally biased region" description="Basic and acidic residues" evidence="1">
    <location>
        <begin position="124"/>
        <end position="139"/>
    </location>
</feature>
<keyword evidence="4" id="KW-1185">Reference proteome</keyword>
<sequence length="206" mass="22444">MPAKGAISPNGGRLEFAALSLRPKASSAVTSSPFNAFYTGPVRSFALNPPPHGDTARDIRRRWWTTKRPTTNAMLPSIRVKQGVKKSRSALPSARSITDASSKLDDATIERTVEDAEQIVNSKQAEKHEKDAGDGRDTVGDSSSDLSDQGRTLDDGWDADHDSDVDSTSSDETVVWDRQWSPSDTSPPSEVDPALPRVASRRRSWP</sequence>
<dbReference type="Proteomes" id="UP000044602">
    <property type="component" value="Unassembled WGS sequence"/>
</dbReference>
<reference evidence="4 5" key="1">
    <citation type="submission" date="2015-05" db="EMBL/GenBank/DDBJ databases">
        <authorList>
            <person name="Fogelqvist Johan"/>
        </authorList>
    </citation>
    <scope>NUCLEOTIDE SEQUENCE [LARGE SCALE GENOMIC DNA]</scope>
    <source>
        <strain evidence="3">VL1</strain>
        <strain evidence="2">VL2</strain>
    </source>
</reference>
<feature type="region of interest" description="Disordered" evidence="1">
    <location>
        <begin position="80"/>
        <end position="206"/>
    </location>
</feature>
<dbReference type="AlphaFoldDB" id="A0A0G4MC99"/>
<gene>
    <name evidence="3" type="ORF">BN1708_016044</name>
    <name evidence="2" type="ORF">BN1723_014033</name>
</gene>
<feature type="compositionally biased region" description="Basic and acidic residues" evidence="1">
    <location>
        <begin position="102"/>
        <end position="114"/>
    </location>
</feature>
<proteinExistence type="predicted"/>
<evidence type="ECO:0000256" key="1">
    <source>
        <dbReference type="SAM" id="MobiDB-lite"/>
    </source>
</evidence>
<evidence type="ECO:0000313" key="2">
    <source>
        <dbReference type="EMBL" id="CRK27779.1"/>
    </source>
</evidence>
<name>A0A0G4MC99_VERLO</name>
<evidence type="ECO:0000313" key="3">
    <source>
        <dbReference type="EMBL" id="CRK31919.1"/>
    </source>
</evidence>
<accession>A0A0G4MC99</accession>
<protein>
    <submittedName>
        <fullName evidence="3">Uncharacterized protein</fullName>
    </submittedName>
</protein>
<feature type="compositionally biased region" description="Basic and acidic residues" evidence="1">
    <location>
        <begin position="151"/>
        <end position="164"/>
    </location>
</feature>